<keyword evidence="1" id="KW-0328">Glycosyltransferase</keyword>
<evidence type="ECO:0000256" key="1">
    <source>
        <dbReference type="ARBA" id="ARBA00022676"/>
    </source>
</evidence>
<organism evidence="3 4">
    <name type="scientific">Pseudocitrobacter vendiensis</name>
    <dbReference type="NCBI Taxonomy" id="2488306"/>
    <lineage>
        <taxon>Bacteria</taxon>
        <taxon>Pseudomonadati</taxon>
        <taxon>Pseudomonadota</taxon>
        <taxon>Gammaproteobacteria</taxon>
        <taxon>Enterobacterales</taxon>
        <taxon>Enterobacteriaceae</taxon>
        <taxon>Pseudocitrobacter</taxon>
    </lineage>
</organism>
<evidence type="ECO:0000313" key="3">
    <source>
        <dbReference type="EMBL" id="CAH6672329.1"/>
    </source>
</evidence>
<dbReference type="Gene3D" id="3.40.50.2000">
    <property type="entry name" value="Glycogen Phosphorylase B"/>
    <property type="match status" value="1"/>
</dbReference>
<accession>A0ABM9FH36</accession>
<dbReference type="Proteomes" id="UP001152651">
    <property type="component" value="Unassembled WGS sequence"/>
</dbReference>
<dbReference type="InterPro" id="IPR051199">
    <property type="entry name" value="LPS_LOS_Heptosyltrfase"/>
</dbReference>
<dbReference type="PANTHER" id="PTHR30160">
    <property type="entry name" value="TETRAACYLDISACCHARIDE 4'-KINASE-RELATED"/>
    <property type="match status" value="1"/>
</dbReference>
<dbReference type="SUPFAM" id="SSF53756">
    <property type="entry name" value="UDP-Glycosyltransferase/glycogen phosphorylase"/>
    <property type="match status" value="1"/>
</dbReference>
<protein>
    <submittedName>
        <fullName evidence="3">Glycosyltransferase family 9 protein</fullName>
    </submittedName>
</protein>
<dbReference type="PANTHER" id="PTHR30160:SF7">
    <property type="entry name" value="ADP-HEPTOSE--LPS HEPTOSYLTRANSFERASE 2"/>
    <property type="match status" value="1"/>
</dbReference>
<proteinExistence type="predicted"/>
<sequence length="358" mass="40210">MPLLTMFRNIIFSFYDYNAKSIHINDVKFVVIHIPDQIGDAMAIYPLIRALEQQPIAHLLIVSSTLNKPVFEALTLNNTKLTVTTMTMQDHATIAEIKKLATAIKEQYGTPDLCIEAMRKKNFKTMVFIRTLKAGTNFQVVGLTQKCYSPSCKIASRMDQHLRAPVPMTWATLMRDAGFPAVAAKYEFPLSTESITEVRKEMGALGPYIAMNLEGSIAARTFSYAVAQNLIAIIQRVCDMPIVIVHGPKGIESAEKLVESRRNVYRLTLPPTLMRSASIIKDAFLAITPDTSILHMASAYNTPAIAIYADYKTRWPTMQDIAENIVVGKDIDHINMNEFEVTLRRILMRIDRQPRSVG</sequence>
<dbReference type="EMBL" id="CALSBS010000068">
    <property type="protein sequence ID" value="CAH6672329.1"/>
    <property type="molecule type" value="Genomic_DNA"/>
</dbReference>
<evidence type="ECO:0000313" key="4">
    <source>
        <dbReference type="Proteomes" id="UP001152651"/>
    </source>
</evidence>
<evidence type="ECO:0000256" key="2">
    <source>
        <dbReference type="ARBA" id="ARBA00022679"/>
    </source>
</evidence>
<keyword evidence="4" id="KW-1185">Reference proteome</keyword>
<gene>
    <name evidence="3" type="ORF">FBBNIHIM_26290</name>
</gene>
<reference evidence="3" key="1">
    <citation type="submission" date="2022-05" db="EMBL/GenBank/DDBJ databases">
        <authorList>
            <person name="Blom J."/>
        </authorList>
    </citation>
    <scope>NUCLEOTIDE SEQUENCE</scope>
    <source>
        <strain evidence="3">Type strain: CPO20170097</strain>
    </source>
</reference>
<name>A0ABM9FH36_9ENTR</name>
<dbReference type="Pfam" id="PF01075">
    <property type="entry name" value="Glyco_transf_9"/>
    <property type="match status" value="1"/>
</dbReference>
<dbReference type="RefSeq" id="WP_253899392.1">
    <property type="nucleotide sequence ID" value="NZ_CALSBS010000068.1"/>
</dbReference>
<dbReference type="InterPro" id="IPR002201">
    <property type="entry name" value="Glyco_trans_9"/>
</dbReference>
<keyword evidence="2" id="KW-0808">Transferase</keyword>
<comment type="caution">
    <text evidence="3">The sequence shown here is derived from an EMBL/GenBank/DDBJ whole genome shotgun (WGS) entry which is preliminary data.</text>
</comment>